<comment type="similarity">
    <text evidence="2">Belongs to the EMC6 family.</text>
</comment>
<dbReference type="GeneID" id="54780581"/>
<gene>
    <name evidence="8" type="ORF">DIURU_001930</name>
</gene>
<dbReference type="OMA" id="YDVNISH"/>
<evidence type="ECO:0000256" key="5">
    <source>
        <dbReference type="ARBA" id="ARBA00022989"/>
    </source>
</evidence>
<evidence type="ECO:0000313" key="8">
    <source>
        <dbReference type="EMBL" id="KAA8904349.1"/>
    </source>
</evidence>
<evidence type="ECO:0000313" key="9">
    <source>
        <dbReference type="Proteomes" id="UP000449547"/>
    </source>
</evidence>
<keyword evidence="5 7" id="KW-1133">Transmembrane helix</keyword>
<evidence type="ECO:0000256" key="1">
    <source>
        <dbReference type="ARBA" id="ARBA00004477"/>
    </source>
</evidence>
<dbReference type="GO" id="GO:0005789">
    <property type="term" value="C:endoplasmic reticulum membrane"/>
    <property type="evidence" value="ECO:0007669"/>
    <property type="project" value="UniProtKB-SubCell"/>
</dbReference>
<organism evidence="8 9">
    <name type="scientific">Diutina rugosa</name>
    <name type="common">Yeast</name>
    <name type="synonym">Candida rugosa</name>
    <dbReference type="NCBI Taxonomy" id="5481"/>
    <lineage>
        <taxon>Eukaryota</taxon>
        <taxon>Fungi</taxon>
        <taxon>Dikarya</taxon>
        <taxon>Ascomycota</taxon>
        <taxon>Saccharomycotina</taxon>
        <taxon>Pichiomycetes</taxon>
        <taxon>Debaryomycetaceae</taxon>
        <taxon>Diutina</taxon>
    </lineage>
</organism>
<dbReference type="VEuPathDB" id="FungiDB:DIURU_001930"/>
<protein>
    <recommendedName>
        <fullName evidence="10">ER membrane protein complex subunit 6</fullName>
    </recommendedName>
</protein>
<evidence type="ECO:0000256" key="6">
    <source>
        <dbReference type="ARBA" id="ARBA00023136"/>
    </source>
</evidence>
<sequence>MSSSTYPTSVAVNVAKFNKVNDLAGLVNGAACGILQLEGLNGFLYYAVSYTLVNTLFVIISCQGTPKRFFQGFSVFANGFIGNIAGFIMMWCLTGALVKA</sequence>
<evidence type="ECO:0008006" key="10">
    <source>
        <dbReference type="Google" id="ProtNLM"/>
    </source>
</evidence>
<dbReference type="InterPro" id="IPR029008">
    <property type="entry name" value="EMC6-like"/>
</dbReference>
<dbReference type="Pfam" id="PF07019">
    <property type="entry name" value="EMC6"/>
    <property type="match status" value="1"/>
</dbReference>
<keyword evidence="4" id="KW-0256">Endoplasmic reticulum</keyword>
<feature type="transmembrane region" description="Helical" evidence="7">
    <location>
        <begin position="75"/>
        <end position="98"/>
    </location>
</feature>
<dbReference type="EMBL" id="SWFT01000059">
    <property type="protein sequence ID" value="KAA8904349.1"/>
    <property type="molecule type" value="Genomic_DNA"/>
</dbReference>
<reference evidence="8 9" key="1">
    <citation type="submission" date="2019-07" db="EMBL/GenBank/DDBJ databases">
        <title>Genome assembly of two rare yeast pathogens: Diutina rugosa and Trichomonascus ciferrii.</title>
        <authorList>
            <person name="Mixao V."/>
            <person name="Saus E."/>
            <person name="Hansen A."/>
            <person name="Lass-Flor C."/>
            <person name="Gabaldon T."/>
        </authorList>
    </citation>
    <scope>NUCLEOTIDE SEQUENCE [LARGE SCALE GENOMIC DNA]</scope>
    <source>
        <strain evidence="8 9">CBS 613</strain>
    </source>
</reference>
<dbReference type="Proteomes" id="UP000449547">
    <property type="component" value="Unassembled WGS sequence"/>
</dbReference>
<comment type="subcellular location">
    <subcellularLocation>
        <location evidence="1">Endoplasmic reticulum membrane</location>
        <topology evidence="1">Multi-pass membrane protein</topology>
    </subcellularLocation>
</comment>
<keyword evidence="3 7" id="KW-0812">Transmembrane</keyword>
<evidence type="ECO:0000256" key="7">
    <source>
        <dbReference type="SAM" id="Phobius"/>
    </source>
</evidence>
<name>A0A642USA6_DIURU</name>
<proteinExistence type="inferred from homology"/>
<dbReference type="RefSeq" id="XP_034013255.1">
    <property type="nucleotide sequence ID" value="XM_034154526.1"/>
</dbReference>
<feature type="transmembrane region" description="Helical" evidence="7">
    <location>
        <begin position="43"/>
        <end position="63"/>
    </location>
</feature>
<evidence type="ECO:0000256" key="3">
    <source>
        <dbReference type="ARBA" id="ARBA00022692"/>
    </source>
</evidence>
<dbReference type="OrthoDB" id="16510at2759"/>
<evidence type="ECO:0000256" key="2">
    <source>
        <dbReference type="ARBA" id="ARBA00009436"/>
    </source>
</evidence>
<keyword evidence="6 7" id="KW-0472">Membrane</keyword>
<accession>A0A642USA6</accession>
<dbReference type="AlphaFoldDB" id="A0A642USA6"/>
<evidence type="ECO:0000256" key="4">
    <source>
        <dbReference type="ARBA" id="ARBA00022824"/>
    </source>
</evidence>
<comment type="caution">
    <text evidence="8">The sequence shown here is derived from an EMBL/GenBank/DDBJ whole genome shotgun (WGS) entry which is preliminary data.</text>
</comment>
<keyword evidence="9" id="KW-1185">Reference proteome</keyword>